<evidence type="ECO:0000313" key="2">
    <source>
        <dbReference type="EMBL" id="KAL3766953.1"/>
    </source>
</evidence>
<reference evidence="2 3" key="1">
    <citation type="submission" date="2024-10" db="EMBL/GenBank/DDBJ databases">
        <title>Updated reference genomes for cyclostephanoid diatoms.</title>
        <authorList>
            <person name="Roberts W.R."/>
            <person name="Alverson A.J."/>
        </authorList>
    </citation>
    <scope>NUCLEOTIDE SEQUENCE [LARGE SCALE GENOMIC DNA]</scope>
    <source>
        <strain evidence="2 3">AJA010-31</strain>
    </source>
</reference>
<feature type="signal peptide" evidence="1">
    <location>
        <begin position="1"/>
        <end position="21"/>
    </location>
</feature>
<accession>A0ABD3MSS5</accession>
<keyword evidence="3" id="KW-1185">Reference proteome</keyword>
<gene>
    <name evidence="2" type="ORF">ACHAWO_010061</name>
</gene>
<sequence length="105" mass="12468">MKLTVYTSFLTAMMLTKAALGWKGDSWDNDWKGSYHGSKHKPSHSSWKDNDYHHGNWWNDWNSSYKWNGGKKKDYVRRDKNNHGYKWKGGHRSLEKTVEDNVKHP</sequence>
<dbReference type="EMBL" id="JALLPJ020001376">
    <property type="protein sequence ID" value="KAL3766953.1"/>
    <property type="molecule type" value="Genomic_DNA"/>
</dbReference>
<name>A0ABD3MSS5_9STRA</name>
<organism evidence="2 3">
    <name type="scientific">Cyclotella atomus</name>
    <dbReference type="NCBI Taxonomy" id="382360"/>
    <lineage>
        <taxon>Eukaryota</taxon>
        <taxon>Sar</taxon>
        <taxon>Stramenopiles</taxon>
        <taxon>Ochrophyta</taxon>
        <taxon>Bacillariophyta</taxon>
        <taxon>Coscinodiscophyceae</taxon>
        <taxon>Thalassiosirophycidae</taxon>
        <taxon>Stephanodiscales</taxon>
        <taxon>Stephanodiscaceae</taxon>
        <taxon>Cyclotella</taxon>
    </lineage>
</organism>
<dbReference type="AlphaFoldDB" id="A0ABD3MSS5"/>
<proteinExistence type="predicted"/>
<comment type="caution">
    <text evidence="2">The sequence shown here is derived from an EMBL/GenBank/DDBJ whole genome shotgun (WGS) entry which is preliminary data.</text>
</comment>
<dbReference type="Proteomes" id="UP001530400">
    <property type="component" value="Unassembled WGS sequence"/>
</dbReference>
<protein>
    <submittedName>
        <fullName evidence="2">Uncharacterized protein</fullName>
    </submittedName>
</protein>
<keyword evidence="1" id="KW-0732">Signal</keyword>
<evidence type="ECO:0000313" key="3">
    <source>
        <dbReference type="Proteomes" id="UP001530400"/>
    </source>
</evidence>
<evidence type="ECO:0000256" key="1">
    <source>
        <dbReference type="SAM" id="SignalP"/>
    </source>
</evidence>
<feature type="chain" id="PRO_5044822161" evidence="1">
    <location>
        <begin position="22"/>
        <end position="105"/>
    </location>
</feature>